<dbReference type="Proteomes" id="UP000593573">
    <property type="component" value="Unassembled WGS sequence"/>
</dbReference>
<dbReference type="AlphaFoldDB" id="A0A7J8U0I4"/>
<gene>
    <name evidence="1" type="ORF">Goklo_028167</name>
</gene>
<sequence>MCITLASLVSQPLLESRKGLLLSILQELLFAERIHSYAKAR</sequence>
<keyword evidence="2" id="KW-1185">Reference proteome</keyword>
<comment type="caution">
    <text evidence="1">The sequence shown here is derived from an EMBL/GenBank/DDBJ whole genome shotgun (WGS) entry which is preliminary data.</text>
</comment>
<accession>A0A7J8U0I4</accession>
<organism evidence="1 2">
    <name type="scientific">Gossypium klotzschianum</name>
    <dbReference type="NCBI Taxonomy" id="34286"/>
    <lineage>
        <taxon>Eukaryota</taxon>
        <taxon>Viridiplantae</taxon>
        <taxon>Streptophyta</taxon>
        <taxon>Embryophyta</taxon>
        <taxon>Tracheophyta</taxon>
        <taxon>Spermatophyta</taxon>
        <taxon>Magnoliopsida</taxon>
        <taxon>eudicotyledons</taxon>
        <taxon>Gunneridae</taxon>
        <taxon>Pentapetalae</taxon>
        <taxon>rosids</taxon>
        <taxon>malvids</taxon>
        <taxon>Malvales</taxon>
        <taxon>Malvaceae</taxon>
        <taxon>Malvoideae</taxon>
        <taxon>Gossypium</taxon>
    </lineage>
</organism>
<reference evidence="1 2" key="1">
    <citation type="journal article" date="2019" name="Genome Biol. Evol.">
        <title>Insights into the evolution of the New World diploid cottons (Gossypium, subgenus Houzingenia) based on genome sequencing.</title>
        <authorList>
            <person name="Grover C.E."/>
            <person name="Arick M.A. 2nd"/>
            <person name="Thrash A."/>
            <person name="Conover J.L."/>
            <person name="Sanders W.S."/>
            <person name="Peterson D.G."/>
            <person name="Frelichowski J.E."/>
            <person name="Scheffler J.A."/>
            <person name="Scheffler B.E."/>
            <person name="Wendel J.F."/>
        </authorList>
    </citation>
    <scope>NUCLEOTIDE SEQUENCE [LARGE SCALE GENOMIC DNA]</scope>
    <source>
        <strain evidence="1">57</strain>
        <tissue evidence="1">Leaf</tissue>
    </source>
</reference>
<proteinExistence type="predicted"/>
<name>A0A7J8U0I4_9ROSI</name>
<evidence type="ECO:0000313" key="1">
    <source>
        <dbReference type="EMBL" id="MBA0643925.1"/>
    </source>
</evidence>
<evidence type="ECO:0000313" key="2">
    <source>
        <dbReference type="Proteomes" id="UP000593573"/>
    </source>
</evidence>
<dbReference type="EMBL" id="JABFAB010000003">
    <property type="protein sequence ID" value="MBA0643925.1"/>
    <property type="molecule type" value="Genomic_DNA"/>
</dbReference>
<protein>
    <submittedName>
        <fullName evidence="1">Uncharacterized protein</fullName>
    </submittedName>
</protein>